<dbReference type="InterPro" id="IPR052173">
    <property type="entry name" value="Beta-lactam_resp_regulator"/>
</dbReference>
<feature type="transmembrane region" description="Helical" evidence="2">
    <location>
        <begin position="6"/>
        <end position="27"/>
    </location>
</feature>
<protein>
    <submittedName>
        <fullName evidence="4">Beta-lactamase regulating signal transducer with metallopeptidase domain</fullName>
    </submittedName>
</protein>
<dbReference type="CDD" id="cd07341">
    <property type="entry name" value="M56_BlaR1_MecR1_like"/>
    <property type="match status" value="1"/>
</dbReference>
<dbReference type="Proteomes" id="UP000240971">
    <property type="component" value="Unassembled WGS sequence"/>
</dbReference>
<dbReference type="InterPro" id="IPR008756">
    <property type="entry name" value="Peptidase_M56"/>
</dbReference>
<organism evidence="4 5">
    <name type="scientific">Chitinophaga niastensis</name>
    <dbReference type="NCBI Taxonomy" id="536980"/>
    <lineage>
        <taxon>Bacteria</taxon>
        <taxon>Pseudomonadati</taxon>
        <taxon>Bacteroidota</taxon>
        <taxon>Chitinophagia</taxon>
        <taxon>Chitinophagales</taxon>
        <taxon>Chitinophagaceae</taxon>
        <taxon>Chitinophaga</taxon>
    </lineage>
</organism>
<dbReference type="OrthoDB" id="649093at2"/>
<feature type="transmembrane region" description="Helical" evidence="2">
    <location>
        <begin position="86"/>
        <end position="109"/>
    </location>
</feature>
<evidence type="ECO:0000313" key="4">
    <source>
        <dbReference type="EMBL" id="PSL47577.1"/>
    </source>
</evidence>
<dbReference type="PANTHER" id="PTHR34978">
    <property type="entry name" value="POSSIBLE SENSOR-TRANSDUCER PROTEIN BLAR"/>
    <property type="match status" value="1"/>
</dbReference>
<evidence type="ECO:0000313" key="5">
    <source>
        <dbReference type="Proteomes" id="UP000240971"/>
    </source>
</evidence>
<feature type="compositionally biased region" description="Pro residues" evidence="1">
    <location>
        <begin position="331"/>
        <end position="346"/>
    </location>
</feature>
<feature type="region of interest" description="Disordered" evidence="1">
    <location>
        <begin position="297"/>
        <end position="348"/>
    </location>
</feature>
<keyword evidence="2" id="KW-1133">Transmembrane helix</keyword>
<feature type="domain" description="Peptidase M56" evidence="3">
    <location>
        <begin position="155"/>
        <end position="255"/>
    </location>
</feature>
<feature type="transmembrane region" description="Helical" evidence="2">
    <location>
        <begin position="39"/>
        <end position="59"/>
    </location>
</feature>
<dbReference type="PANTHER" id="PTHR34978:SF3">
    <property type="entry name" value="SLR0241 PROTEIN"/>
    <property type="match status" value="1"/>
</dbReference>
<dbReference type="InterPro" id="IPR037066">
    <property type="entry name" value="Plug_dom_sf"/>
</dbReference>
<evidence type="ECO:0000256" key="1">
    <source>
        <dbReference type="SAM" id="MobiDB-lite"/>
    </source>
</evidence>
<keyword evidence="5" id="KW-1185">Reference proteome</keyword>
<accession>A0A2P8HN17</accession>
<dbReference type="Gene3D" id="2.170.130.10">
    <property type="entry name" value="TonB-dependent receptor, plug domain"/>
    <property type="match status" value="1"/>
</dbReference>
<dbReference type="Pfam" id="PF05569">
    <property type="entry name" value="Peptidase_M56"/>
    <property type="match status" value="1"/>
</dbReference>
<proteinExistence type="predicted"/>
<evidence type="ECO:0000259" key="3">
    <source>
        <dbReference type="Pfam" id="PF05569"/>
    </source>
</evidence>
<evidence type="ECO:0000256" key="2">
    <source>
        <dbReference type="SAM" id="Phobius"/>
    </source>
</evidence>
<sequence>MVPAILIYLLKANIALTLFFLAYRFGLRRLTFYTLNRTFLLVGIVFSSLFPFIGIDAFVNKHETLSGGVMTYVPDLSNWRAPAPVFTVWNVLVYIFWIGVSVMAIRFFIQLFSLWKIHRQSQRGEVANIRVQLLQQPVNPFSFFRHIYINPSLHQPEELPAILRHEIVHVQQWHSVDVLLGELNNIFYWFNPGAWLMKTAIRENLEFITDRYLLRQGVDKTAYQYNLIKVSGIPYATAIANNFNFSHLKNRIIMMNSKKSSGYQLVRYLILGVLVGGLVLSLNYSKASTALHFIQQRDTVPQPPPPPPAPLPPPPPPPPGHTKHLKGKAPAPLPAPTPPPAPPPAPAQAFVTSYTTNVDAVVTPVFVVDGQVMDKESMDANVYPDQIEAINVMKGNSVTDDMVAQYGNKAKNGVVFVQLKGGATNGFSGTSNSGKGSSTSVGGAKTASFSGVATNGNGKVNSITIVGNKKEPFSGKVFVDGKLMVTKEALNISPDNIESITILKGNAITLPGGGTTKDNVMMITTKSPDAKNKDTKFQTATLLCDTIHIQHVR</sequence>
<dbReference type="AlphaFoldDB" id="A0A2P8HN17"/>
<comment type="caution">
    <text evidence="4">The sequence shown here is derived from an EMBL/GenBank/DDBJ whole genome shotgun (WGS) entry which is preliminary data.</text>
</comment>
<feature type="compositionally biased region" description="Pro residues" evidence="1">
    <location>
        <begin position="301"/>
        <end position="320"/>
    </location>
</feature>
<name>A0A2P8HN17_CHINA</name>
<reference evidence="4 5" key="1">
    <citation type="submission" date="2018-03" db="EMBL/GenBank/DDBJ databases">
        <title>Genomic Encyclopedia of Archaeal and Bacterial Type Strains, Phase II (KMG-II): from individual species to whole genera.</title>
        <authorList>
            <person name="Goeker M."/>
        </authorList>
    </citation>
    <scope>NUCLEOTIDE SEQUENCE [LARGE SCALE GENOMIC DNA]</scope>
    <source>
        <strain evidence="4 5">DSM 24859</strain>
    </source>
</reference>
<keyword evidence="2" id="KW-0472">Membrane</keyword>
<dbReference type="EMBL" id="PYAW01000002">
    <property type="protein sequence ID" value="PSL47577.1"/>
    <property type="molecule type" value="Genomic_DNA"/>
</dbReference>
<feature type="transmembrane region" description="Helical" evidence="2">
    <location>
        <begin position="265"/>
        <end position="284"/>
    </location>
</feature>
<dbReference type="RefSeq" id="WP_146151266.1">
    <property type="nucleotide sequence ID" value="NZ_PYAW01000002.1"/>
</dbReference>
<keyword evidence="2" id="KW-0812">Transmembrane</keyword>
<gene>
    <name evidence="4" type="ORF">CLV51_102434</name>
</gene>